<organism evidence="19 20">
    <name type="scientific">Fraxinus pennsylvanica</name>
    <dbReference type="NCBI Taxonomy" id="56036"/>
    <lineage>
        <taxon>Eukaryota</taxon>
        <taxon>Viridiplantae</taxon>
        <taxon>Streptophyta</taxon>
        <taxon>Embryophyta</taxon>
        <taxon>Tracheophyta</taxon>
        <taxon>Spermatophyta</taxon>
        <taxon>Magnoliopsida</taxon>
        <taxon>eudicotyledons</taxon>
        <taxon>Gunneridae</taxon>
        <taxon>Pentapetalae</taxon>
        <taxon>asterids</taxon>
        <taxon>lamiids</taxon>
        <taxon>Lamiales</taxon>
        <taxon>Oleaceae</taxon>
        <taxon>Oleeae</taxon>
        <taxon>Fraxinus</taxon>
    </lineage>
</organism>
<gene>
    <name evidence="19" type="ORF">FPE_LOCUS31304</name>
</gene>
<evidence type="ECO:0000256" key="1">
    <source>
        <dbReference type="ARBA" id="ARBA00004251"/>
    </source>
</evidence>
<dbReference type="InterPro" id="IPR011009">
    <property type="entry name" value="Kinase-like_dom_sf"/>
</dbReference>
<comment type="catalytic activity">
    <reaction evidence="13">
        <text>L-seryl-[protein] + ATP = O-phospho-L-seryl-[protein] + ADP + H(+)</text>
        <dbReference type="Rhea" id="RHEA:17989"/>
        <dbReference type="Rhea" id="RHEA-COMP:9863"/>
        <dbReference type="Rhea" id="RHEA-COMP:11604"/>
        <dbReference type="ChEBI" id="CHEBI:15378"/>
        <dbReference type="ChEBI" id="CHEBI:29999"/>
        <dbReference type="ChEBI" id="CHEBI:30616"/>
        <dbReference type="ChEBI" id="CHEBI:83421"/>
        <dbReference type="ChEBI" id="CHEBI:456216"/>
        <dbReference type="EC" id="2.7.11.1"/>
    </reaction>
</comment>
<dbReference type="Pfam" id="PF07714">
    <property type="entry name" value="PK_Tyr_Ser-Thr"/>
    <property type="match status" value="1"/>
</dbReference>
<evidence type="ECO:0000256" key="8">
    <source>
        <dbReference type="ARBA" id="ARBA00022777"/>
    </source>
</evidence>
<feature type="domain" description="Protein kinase" evidence="16">
    <location>
        <begin position="417"/>
        <end position="664"/>
    </location>
</feature>
<keyword evidence="15" id="KW-0472">Membrane</keyword>
<keyword evidence="14" id="KW-0245">EGF-like domain</keyword>
<keyword evidence="9" id="KW-0067">ATP-binding</keyword>
<dbReference type="SUPFAM" id="SSF56112">
    <property type="entry name" value="Protein kinase-like (PK-like)"/>
    <property type="match status" value="1"/>
</dbReference>
<dbReference type="PROSITE" id="PS50927">
    <property type="entry name" value="BULB_LECTIN"/>
    <property type="match status" value="1"/>
</dbReference>
<dbReference type="PROSITE" id="PS50026">
    <property type="entry name" value="EGF_3"/>
    <property type="match status" value="1"/>
</dbReference>
<evidence type="ECO:0000256" key="14">
    <source>
        <dbReference type="PROSITE-ProRule" id="PRU00076"/>
    </source>
</evidence>
<keyword evidence="15" id="KW-1133">Transmembrane helix</keyword>
<dbReference type="GO" id="GO:0005524">
    <property type="term" value="F:ATP binding"/>
    <property type="evidence" value="ECO:0007669"/>
    <property type="project" value="UniProtKB-KW"/>
</dbReference>
<reference evidence="19" key="1">
    <citation type="submission" date="2023-05" db="EMBL/GenBank/DDBJ databases">
        <authorList>
            <person name="Huff M."/>
        </authorList>
    </citation>
    <scope>NUCLEOTIDE SEQUENCE</scope>
</reference>
<keyword evidence="11" id="KW-0325">Glycoprotein</keyword>
<evidence type="ECO:0000256" key="10">
    <source>
        <dbReference type="ARBA" id="ARBA00023157"/>
    </source>
</evidence>
<keyword evidence="10" id="KW-1015">Disulfide bond</keyword>
<accession>A0AAD2AAF5</accession>
<dbReference type="InterPro" id="IPR000719">
    <property type="entry name" value="Prot_kinase_dom"/>
</dbReference>
<feature type="domain" description="EGF-like" evidence="17">
    <location>
        <begin position="232"/>
        <end position="268"/>
    </location>
</feature>
<feature type="transmembrane region" description="Helical" evidence="15">
    <location>
        <begin position="339"/>
        <end position="363"/>
    </location>
</feature>
<evidence type="ECO:0000256" key="9">
    <source>
        <dbReference type="ARBA" id="ARBA00022840"/>
    </source>
</evidence>
<keyword evidence="8" id="KW-0418">Kinase</keyword>
<evidence type="ECO:0000256" key="4">
    <source>
        <dbReference type="ARBA" id="ARBA00022527"/>
    </source>
</evidence>
<evidence type="ECO:0000256" key="2">
    <source>
        <dbReference type="ARBA" id="ARBA00012513"/>
    </source>
</evidence>
<dbReference type="Proteomes" id="UP000834106">
    <property type="component" value="Chromosome 20"/>
</dbReference>
<dbReference type="Pfam" id="PF00954">
    <property type="entry name" value="S_locus_glycop"/>
    <property type="match status" value="1"/>
</dbReference>
<keyword evidence="15" id="KW-0812">Transmembrane</keyword>
<dbReference type="PROSITE" id="PS50011">
    <property type="entry name" value="PROTEIN_KINASE_DOM"/>
    <property type="match status" value="1"/>
</dbReference>
<evidence type="ECO:0000313" key="20">
    <source>
        <dbReference type="Proteomes" id="UP000834106"/>
    </source>
</evidence>
<keyword evidence="7" id="KW-0547">Nucleotide-binding</keyword>
<dbReference type="GO" id="GO:0048544">
    <property type="term" value="P:recognition of pollen"/>
    <property type="evidence" value="ECO:0007669"/>
    <property type="project" value="InterPro"/>
</dbReference>
<comment type="caution">
    <text evidence="14">Lacks conserved residue(s) required for the propagation of feature annotation.</text>
</comment>
<protein>
    <recommendedName>
        <fullName evidence="2">non-specific serine/threonine protein kinase</fullName>
        <ecNumber evidence="2">2.7.11.1</ecNumber>
    </recommendedName>
</protein>
<evidence type="ECO:0000256" key="15">
    <source>
        <dbReference type="SAM" id="Phobius"/>
    </source>
</evidence>
<feature type="domain" description="Bulb-type lectin" evidence="18">
    <location>
        <begin position="1"/>
        <end position="96"/>
    </location>
</feature>
<dbReference type="PANTHER" id="PTHR27002">
    <property type="entry name" value="RECEPTOR-LIKE SERINE/THREONINE-PROTEIN KINASE SD1-8"/>
    <property type="match status" value="1"/>
</dbReference>
<keyword evidence="5" id="KW-0808">Transferase</keyword>
<keyword evidence="6" id="KW-0732">Signal</keyword>
<dbReference type="EC" id="2.7.11.1" evidence="2"/>
<dbReference type="InterPro" id="IPR000742">
    <property type="entry name" value="EGF"/>
</dbReference>
<evidence type="ECO:0000256" key="5">
    <source>
        <dbReference type="ARBA" id="ARBA00022679"/>
    </source>
</evidence>
<dbReference type="InterPro" id="IPR000858">
    <property type="entry name" value="S_locus_glycoprot_dom"/>
</dbReference>
<dbReference type="FunFam" id="3.30.200.20:FF:000195">
    <property type="entry name" value="G-type lectin S-receptor-like serine/threonine-protein kinase"/>
    <property type="match status" value="1"/>
</dbReference>
<dbReference type="PANTHER" id="PTHR27002:SF1082">
    <property type="entry name" value="OS06G0693000 PROTEIN"/>
    <property type="match status" value="1"/>
</dbReference>
<comment type="subcellular location">
    <subcellularLocation>
        <location evidence="1">Cell membrane</location>
        <topology evidence="1">Single-pass type I membrane protein</topology>
    </subcellularLocation>
</comment>
<dbReference type="InterPro" id="IPR036426">
    <property type="entry name" value="Bulb-type_lectin_dom_sf"/>
</dbReference>
<evidence type="ECO:0000256" key="7">
    <source>
        <dbReference type="ARBA" id="ARBA00022741"/>
    </source>
</evidence>
<evidence type="ECO:0000313" key="19">
    <source>
        <dbReference type="EMBL" id="CAI9783874.1"/>
    </source>
</evidence>
<dbReference type="SMART" id="SM00108">
    <property type="entry name" value="B_lectin"/>
    <property type="match status" value="1"/>
</dbReference>
<keyword evidence="4" id="KW-0723">Serine/threonine-protein kinase</keyword>
<evidence type="ECO:0000259" key="17">
    <source>
        <dbReference type="PROSITE" id="PS50026"/>
    </source>
</evidence>
<dbReference type="InterPro" id="IPR001245">
    <property type="entry name" value="Ser-Thr/Tyr_kinase_cat_dom"/>
</dbReference>
<evidence type="ECO:0000256" key="11">
    <source>
        <dbReference type="ARBA" id="ARBA00023180"/>
    </source>
</evidence>
<dbReference type="EMBL" id="OU503055">
    <property type="protein sequence ID" value="CAI9783874.1"/>
    <property type="molecule type" value="Genomic_DNA"/>
</dbReference>
<dbReference type="InterPro" id="IPR001480">
    <property type="entry name" value="Bulb-type_lectin_dom"/>
</dbReference>
<dbReference type="SUPFAM" id="SSF51110">
    <property type="entry name" value="alpha-D-mannose-specific plant lectins"/>
    <property type="match status" value="1"/>
</dbReference>
<evidence type="ECO:0000256" key="6">
    <source>
        <dbReference type="ARBA" id="ARBA00022729"/>
    </source>
</evidence>
<evidence type="ECO:0000259" key="18">
    <source>
        <dbReference type="PROSITE" id="PS50927"/>
    </source>
</evidence>
<dbReference type="Gene3D" id="1.10.510.10">
    <property type="entry name" value="Transferase(Phosphotransferase) domain 1"/>
    <property type="match status" value="1"/>
</dbReference>
<name>A0AAD2AAF5_9LAMI</name>
<proteinExistence type="predicted"/>
<dbReference type="Gene3D" id="2.90.10.10">
    <property type="entry name" value="Bulb-type lectin domain"/>
    <property type="match status" value="1"/>
</dbReference>
<dbReference type="CDD" id="cd00054">
    <property type="entry name" value="EGF_CA"/>
    <property type="match status" value="1"/>
</dbReference>
<comment type="catalytic activity">
    <reaction evidence="12">
        <text>L-threonyl-[protein] + ATP = O-phospho-L-threonyl-[protein] + ADP + H(+)</text>
        <dbReference type="Rhea" id="RHEA:46608"/>
        <dbReference type="Rhea" id="RHEA-COMP:11060"/>
        <dbReference type="Rhea" id="RHEA-COMP:11605"/>
        <dbReference type="ChEBI" id="CHEBI:15378"/>
        <dbReference type="ChEBI" id="CHEBI:30013"/>
        <dbReference type="ChEBI" id="CHEBI:30616"/>
        <dbReference type="ChEBI" id="CHEBI:61977"/>
        <dbReference type="ChEBI" id="CHEBI:456216"/>
        <dbReference type="EC" id="2.7.11.1"/>
    </reaction>
</comment>
<dbReference type="GO" id="GO:0005886">
    <property type="term" value="C:plasma membrane"/>
    <property type="evidence" value="ECO:0007669"/>
    <property type="project" value="UniProtKB-SubCell"/>
</dbReference>
<dbReference type="GO" id="GO:0004674">
    <property type="term" value="F:protein serine/threonine kinase activity"/>
    <property type="evidence" value="ECO:0007669"/>
    <property type="project" value="UniProtKB-KW"/>
</dbReference>
<evidence type="ECO:0000256" key="3">
    <source>
        <dbReference type="ARBA" id="ARBA00022475"/>
    </source>
</evidence>
<dbReference type="Pfam" id="PF01453">
    <property type="entry name" value="B_lectin"/>
    <property type="match status" value="1"/>
</dbReference>
<dbReference type="Gene3D" id="3.30.200.20">
    <property type="entry name" value="Phosphorylase Kinase, domain 1"/>
    <property type="match status" value="1"/>
</dbReference>
<evidence type="ECO:0000256" key="12">
    <source>
        <dbReference type="ARBA" id="ARBA00047899"/>
    </source>
</evidence>
<evidence type="ECO:0000259" key="16">
    <source>
        <dbReference type="PROSITE" id="PS50011"/>
    </source>
</evidence>
<dbReference type="FunFam" id="1.10.510.10:FF:001722">
    <property type="entry name" value="G-type lectin S-receptor-like serine/threonine-protein kinase B120"/>
    <property type="match status" value="1"/>
</dbReference>
<evidence type="ECO:0000256" key="13">
    <source>
        <dbReference type="ARBA" id="ARBA00048679"/>
    </source>
</evidence>
<dbReference type="AlphaFoldDB" id="A0AAD2AAF5"/>
<keyword evidence="3" id="KW-1003">Cell membrane</keyword>
<sequence length="690" mass="77678">MEGHVTSFAGHLTLEWHLIRLKSGNKAWPLNDSSGTFSISADGNLVIANGNQEIIWSSNVTSNSTSSGMNTTAQLLGTGNLVLRDVAGSGTLWESHRYPTNTFLPEMRIFHNTRTGQRVSLNSWRSPQDPDYGNFSSGLYAVGIPQIYIWDNGRPIWRSGPWNGRVLIGVTRMYSVYVDGFSVATEDDGTVVFTRAFRQKALMTNYLNTEGVLVEAAWDDQKREWNPTWQAPIDDCDFYNKCGPFGICYSNNRPKCSCLKGYEPKNKEEWDSGNWSGGCVKRTPLQCDRDNNATDKHKVDKFLKITLVKVPDFIQWSTGSDFFVRVAYSELDEKKDKKVIIIACVAASLVAICICLLLSWWWMSKRRGHRVTLQYEGGEVGQLNSSEISLRNAMDKVNVEELPLYSFEMIENATNNFDMANKLGLGGFGPVFKGKLENGKEIAVKRLSTESGQGLEEFMNEVVVISKLQHRNLVRLLGCCVEKGEKMLVYEYMQNRSLDVFLFDSSHNILDWRKRFSIIEDFGMARIFGGNQDQADTGRVVGTYGYMAPEYAMGGRFSEKSDVFSFGVLVLEIISGRRNTGFYNDEWSLGLLGYSWKLWNEENVLDLIDQRISSPSSLAEIVRCIHIGLLCVQEIPVNRPSISTVLSMLSSEIFDLPEPEHPGFTDKWNGPHSKTSESANKVTLTVLEGR</sequence>
<keyword evidence="20" id="KW-1185">Reference proteome</keyword>